<reference evidence="2" key="1">
    <citation type="submission" date="2022-11" db="EMBL/GenBank/DDBJ databases">
        <authorList>
            <person name="Petersen C."/>
        </authorList>
    </citation>
    <scope>NUCLEOTIDE SEQUENCE</scope>
    <source>
        <strain evidence="2">IBT 22155</strain>
    </source>
</reference>
<evidence type="ECO:0000313" key="2">
    <source>
        <dbReference type="EMBL" id="KAJ5135389.1"/>
    </source>
</evidence>
<dbReference type="EMBL" id="JAPQKL010000004">
    <property type="protein sequence ID" value="KAJ5135389.1"/>
    <property type="molecule type" value="Genomic_DNA"/>
</dbReference>
<accession>A0A9W9L476</accession>
<keyword evidence="3" id="KW-1185">Reference proteome</keyword>
<feature type="region of interest" description="Disordered" evidence="1">
    <location>
        <begin position="1"/>
        <end position="203"/>
    </location>
</feature>
<name>A0A9W9L476_9EURO</name>
<evidence type="ECO:0000313" key="3">
    <source>
        <dbReference type="Proteomes" id="UP001149079"/>
    </source>
</evidence>
<feature type="compositionally biased region" description="Basic and acidic residues" evidence="1">
    <location>
        <begin position="181"/>
        <end position="203"/>
    </location>
</feature>
<dbReference type="GeneID" id="81404581"/>
<organism evidence="2 3">
    <name type="scientific">Penicillium bovifimosum</name>
    <dbReference type="NCBI Taxonomy" id="126998"/>
    <lineage>
        <taxon>Eukaryota</taxon>
        <taxon>Fungi</taxon>
        <taxon>Dikarya</taxon>
        <taxon>Ascomycota</taxon>
        <taxon>Pezizomycotina</taxon>
        <taxon>Eurotiomycetes</taxon>
        <taxon>Eurotiomycetidae</taxon>
        <taxon>Eurotiales</taxon>
        <taxon>Aspergillaceae</taxon>
        <taxon>Penicillium</taxon>
    </lineage>
</organism>
<reference evidence="2" key="2">
    <citation type="journal article" date="2023" name="IMA Fungus">
        <title>Comparative genomic study of the Penicillium genus elucidates a diverse pangenome and 15 lateral gene transfer events.</title>
        <authorList>
            <person name="Petersen C."/>
            <person name="Sorensen T."/>
            <person name="Nielsen M.R."/>
            <person name="Sondergaard T.E."/>
            <person name="Sorensen J.L."/>
            <person name="Fitzpatrick D.A."/>
            <person name="Frisvad J.C."/>
            <person name="Nielsen K.L."/>
        </authorList>
    </citation>
    <scope>NUCLEOTIDE SEQUENCE</scope>
    <source>
        <strain evidence="2">IBT 22155</strain>
    </source>
</reference>
<dbReference type="Proteomes" id="UP001149079">
    <property type="component" value="Unassembled WGS sequence"/>
</dbReference>
<dbReference type="OrthoDB" id="4336208at2759"/>
<gene>
    <name evidence="2" type="ORF">N7515_004667</name>
</gene>
<proteinExistence type="predicted"/>
<dbReference type="RefSeq" id="XP_056522361.1">
    <property type="nucleotide sequence ID" value="XM_056665411.1"/>
</dbReference>
<feature type="compositionally biased region" description="Basic and acidic residues" evidence="1">
    <location>
        <begin position="145"/>
        <end position="154"/>
    </location>
</feature>
<dbReference type="AlphaFoldDB" id="A0A9W9L476"/>
<comment type="caution">
    <text evidence="2">The sequence shown here is derived from an EMBL/GenBank/DDBJ whole genome shotgun (WGS) entry which is preliminary data.</text>
</comment>
<sequence>MKRYQQHTHASWHRAYGDTVECPWCPEGAHRPETPLRPQSQTHRKNTSSRTESRSTHRTNATATPVGHRNEQGSRFEHRAGKDSKAGTTPIESRTPDRTRAGGDGGTPGQESVDENYDMRHLGRTAGQDGLNSAHASRPPLPEAWTRESEEPEHGSMAWSGSSAETGHTGLDTPGDIQVPGDDKIGSSELNVRELEESQERAD</sequence>
<evidence type="ECO:0000256" key="1">
    <source>
        <dbReference type="SAM" id="MobiDB-lite"/>
    </source>
</evidence>
<feature type="compositionally biased region" description="Basic and acidic residues" evidence="1">
    <location>
        <begin position="68"/>
        <end position="85"/>
    </location>
</feature>
<feature type="compositionally biased region" description="Basic residues" evidence="1">
    <location>
        <begin position="1"/>
        <end position="12"/>
    </location>
</feature>
<protein>
    <submittedName>
        <fullName evidence="2">Uncharacterized protein</fullName>
    </submittedName>
</protein>